<evidence type="ECO:0000313" key="2">
    <source>
        <dbReference type="EMBL" id="KAA8527096.1"/>
    </source>
</evidence>
<evidence type="ECO:0000256" key="1">
    <source>
        <dbReference type="SAM" id="MobiDB-lite"/>
    </source>
</evidence>
<organism evidence="2 3">
    <name type="scientific">Nyssa sinensis</name>
    <dbReference type="NCBI Taxonomy" id="561372"/>
    <lineage>
        <taxon>Eukaryota</taxon>
        <taxon>Viridiplantae</taxon>
        <taxon>Streptophyta</taxon>
        <taxon>Embryophyta</taxon>
        <taxon>Tracheophyta</taxon>
        <taxon>Spermatophyta</taxon>
        <taxon>Magnoliopsida</taxon>
        <taxon>eudicotyledons</taxon>
        <taxon>Gunneridae</taxon>
        <taxon>Pentapetalae</taxon>
        <taxon>asterids</taxon>
        <taxon>Cornales</taxon>
        <taxon>Nyssaceae</taxon>
        <taxon>Nyssa</taxon>
    </lineage>
</organism>
<gene>
    <name evidence="2" type="ORF">F0562_008675</name>
</gene>
<feature type="region of interest" description="Disordered" evidence="1">
    <location>
        <begin position="63"/>
        <end position="98"/>
    </location>
</feature>
<feature type="region of interest" description="Disordered" evidence="1">
    <location>
        <begin position="1"/>
        <end position="20"/>
    </location>
</feature>
<proteinExistence type="predicted"/>
<evidence type="ECO:0000313" key="3">
    <source>
        <dbReference type="Proteomes" id="UP000325577"/>
    </source>
</evidence>
<sequence>MEEGRKNDFSEPENEHGLVNSLVHGTLRVKKLQRNSSRNSQNVEPRELVQTVESLLAEKNENKVSSGVIRHAKEGSNSSMPEFRRSRSTPRGKFMILP</sequence>
<feature type="compositionally biased region" description="Basic and acidic residues" evidence="1">
    <location>
        <begin position="1"/>
        <end position="16"/>
    </location>
</feature>
<dbReference type="AlphaFoldDB" id="A0A5J5ABI4"/>
<accession>A0A5J5ABI4</accession>
<dbReference type="Proteomes" id="UP000325577">
    <property type="component" value="Linkage Group LG3"/>
</dbReference>
<reference evidence="2 3" key="1">
    <citation type="submission" date="2019-09" db="EMBL/GenBank/DDBJ databases">
        <title>A chromosome-level genome assembly of the Chinese tupelo Nyssa sinensis.</title>
        <authorList>
            <person name="Yang X."/>
            <person name="Kang M."/>
            <person name="Yang Y."/>
            <person name="Xiong H."/>
            <person name="Wang M."/>
            <person name="Zhang Z."/>
            <person name="Wang Z."/>
            <person name="Wu H."/>
            <person name="Ma T."/>
            <person name="Liu J."/>
            <person name="Xi Z."/>
        </authorList>
    </citation>
    <scope>NUCLEOTIDE SEQUENCE [LARGE SCALE GENOMIC DNA]</scope>
    <source>
        <strain evidence="2">J267</strain>
        <tissue evidence="2">Leaf</tissue>
    </source>
</reference>
<dbReference type="OrthoDB" id="3176171at2759"/>
<keyword evidence="3" id="KW-1185">Reference proteome</keyword>
<dbReference type="EMBL" id="CM018046">
    <property type="protein sequence ID" value="KAA8527096.1"/>
    <property type="molecule type" value="Genomic_DNA"/>
</dbReference>
<name>A0A5J5ABI4_9ASTE</name>
<protein>
    <submittedName>
        <fullName evidence="2">Uncharacterized protein</fullName>
    </submittedName>
</protein>